<dbReference type="Pfam" id="PF00553">
    <property type="entry name" value="CBM_2"/>
    <property type="match status" value="2"/>
</dbReference>
<evidence type="ECO:0000256" key="6">
    <source>
        <dbReference type="ARBA" id="ARBA00022801"/>
    </source>
</evidence>
<evidence type="ECO:0000256" key="7">
    <source>
        <dbReference type="ARBA" id="ARBA00022837"/>
    </source>
</evidence>
<keyword evidence="15" id="KW-1185">Reference proteome</keyword>
<dbReference type="GO" id="GO:0030001">
    <property type="term" value="P:metal ion transport"/>
    <property type="evidence" value="ECO:0007669"/>
    <property type="project" value="TreeGrafter"/>
</dbReference>
<evidence type="ECO:0000256" key="1">
    <source>
        <dbReference type="ARBA" id="ARBA00000966"/>
    </source>
</evidence>
<dbReference type="Gene3D" id="2.60.40.2030">
    <property type="match status" value="2"/>
</dbReference>
<evidence type="ECO:0000256" key="9">
    <source>
        <dbReference type="ARBA" id="ARBA00023065"/>
    </source>
</evidence>
<protein>
    <recommendedName>
        <fullName evidence="3">cellulase</fullName>
        <ecNumber evidence="3">3.2.1.4</ecNumber>
    </recommendedName>
</protein>
<gene>
    <name evidence="14" type="ORF">V202x_32510</name>
</gene>
<evidence type="ECO:0000256" key="2">
    <source>
        <dbReference type="ARBA" id="ARBA00009209"/>
    </source>
</evidence>
<dbReference type="Pfam" id="PF03160">
    <property type="entry name" value="Calx-beta"/>
    <property type="match status" value="2"/>
</dbReference>
<dbReference type="Proteomes" id="UP000318384">
    <property type="component" value="Chromosome"/>
</dbReference>
<evidence type="ECO:0000259" key="13">
    <source>
        <dbReference type="PROSITE" id="PS51173"/>
    </source>
</evidence>
<evidence type="ECO:0000256" key="5">
    <source>
        <dbReference type="ARBA" id="ARBA00022737"/>
    </source>
</evidence>
<dbReference type="SUPFAM" id="SSF81296">
    <property type="entry name" value="E set domains"/>
    <property type="match status" value="1"/>
</dbReference>
<keyword evidence="11" id="KW-0624">Polysaccharide degradation</keyword>
<keyword evidence="6 14" id="KW-0378">Hydrolase</keyword>
<feature type="domain" description="CBM2" evidence="13">
    <location>
        <begin position="43"/>
        <end position="148"/>
    </location>
</feature>
<comment type="catalytic activity">
    <reaction evidence="1">
        <text>Endohydrolysis of (1-&gt;4)-beta-D-glucosidic linkages in cellulose, lichenin and cereal beta-D-glucans.</text>
        <dbReference type="EC" id="3.2.1.4"/>
    </reaction>
</comment>
<dbReference type="GO" id="GO:0030247">
    <property type="term" value="F:polysaccharide binding"/>
    <property type="evidence" value="ECO:0007669"/>
    <property type="project" value="UniProtKB-UniRule"/>
</dbReference>
<comment type="similarity">
    <text evidence="2">Belongs to the glycosyl hydrolase 8 (cellulase D) family.</text>
</comment>
<dbReference type="PANTHER" id="PTHR11878">
    <property type="entry name" value="SODIUM/CALCIUM EXCHANGER"/>
    <property type="match status" value="1"/>
</dbReference>
<dbReference type="InterPro" id="IPR003644">
    <property type="entry name" value="Calx_beta"/>
</dbReference>
<proteinExistence type="inferred from homology"/>
<keyword evidence="9" id="KW-0813">Transport</keyword>
<keyword evidence="4" id="KW-0732">Signal</keyword>
<dbReference type="PANTHER" id="PTHR11878:SF65">
    <property type="entry name" value="NA_CA-EXCHANGE PROTEIN, ISOFORM G"/>
    <property type="match status" value="1"/>
</dbReference>
<evidence type="ECO:0000256" key="3">
    <source>
        <dbReference type="ARBA" id="ARBA00012601"/>
    </source>
</evidence>
<keyword evidence="8" id="KW-0136">Cellulose degradation</keyword>
<dbReference type="InterPro" id="IPR012341">
    <property type="entry name" value="6hp_glycosidase-like_sf"/>
</dbReference>
<sequence>MKRLYVNLLQWFAKRHIAPRSSRAQNTRQIESLEVRTMLAAHPLANAPDVQFQVENDWGSGRTASLTLTNDEATDFTDWQLEFDYSGEIQSLWNAEVENLGGGRYRITPPNWDNTLDAGESLAIGFVAVGNHSEPTGFAFQGNGSPGDPDPDPDPVEGAPNKPSVSVLADFNTGGFRVTLNLWAGDPADHWKLYENGELIYEASLSGSSTPQTDSLLITNRDYGVFRYQVEVSNESGTTLSDEMVYVAGGASPIGIEGVDATEQALQVTIDQATVEYTLTSSSESAQFSIATSNSRVVQAEIVNGNTLRITGLEAGRASIRITDAESGEDRFIGVRVRTENGELPGLPDYVTIGSVSEDTTGDLAFWQDFDSSDPLTNKYVDSRYIYLNGGPISGWRSWDPDRVHSYLRESLKLGMIPQFVYYNIPDAGESYTTNLEHINSLSYMENYFRDLKFVLDTIRTEAGDELVQMILEPDFIGYLMQNADAPASAISAMTSAAYSSGVLQAGVDPQFDNSAAGLIQAINYTISSYAPNVEFGWQFNLWASPGIETPIPITGIVHLTDTLGINAGRAAIAREAELIAQYYMDAGVLSYGADFISLDKYGLDAGAENGAASNPEASTWFWNNDHWHNYLLIVQTLTETTDREMVLWQIPVGHINNSLAQNPYDANGVFDPLTNTTRQYEDSAPTFFLGDTFTATGDRLDYFSSNDFGDDKLTVSGNTITWGSHIEEARAAGVRQILFGAGVGISTDSIGSEPTDDYWWITKVQEYYQNPVPLDVVVDPPDVKPFVSISGATVAEGDSGSVLATLTISLSEPATEAVTVNYQTSNGTATAGEDYEAASGQVSFAVGETSKTVTVRIFGDTDVEPDEQFYVTLSSPVGAVLDNSLSVATNTITNDDVSSTETDVMVTTPFETAVTIPIGTSTGGDPDFGSHVQQYVSGTLFPSQYSQEQLDALVSNYYDQWKSDWLLVDPGGNGYRVAMDSQGRTTSEAQGYGMLILSHLDGYDPNAQAIFDGLFRYSRANPSVGNPNLMDWAQPDPNGNSSAFDGDADIAYALLVADAQWGSDGEINYLQEAITIINAIYDSTIGPESHLPMLGDWVNPNGSQHSQWTTRTSDFMYGHFRAFEAATQTGAWNEVIAATQDVMTKLQQQSGTGLVPDFVIVDPVTGSVSPAPSGFLEVNDQHYWYNAGRVPWRLGTDAVLSGDAVSVAQAQMLSEFFQQSSGGNPSQILGGYALNGTPLNSWSDPFFRAAVGVSAMTGSDAADQSWMNAVFDSVATTHSNYYADTVSMLTMLVMSGNFIDPSSTVGESATLQTFTQPDNGQVVNNQDGTLTYMPNTDFSGNDSFTYTTVAESGSITITTVHVTVEPFVVVVPEITINNVTVTEGDSGTSQAVFIVSLDQPTTELVTVQFGTQNGAAIAGQDYQAVSGQLVFQPGEMTKTISVSILGDSVIESNEEFRVVLNQVVGATLASATGTGTIQDNDAPAPTAQVDFNVVNAWNSGFQGAIEIKNESNESLDGWTLEFTYDGEITDIWNAEIVSRVGNTYVIRGAAWNRDISANGTTSFGFIGTASGLPDPLSDFMLNGSPV</sequence>
<dbReference type="InterPro" id="IPR001919">
    <property type="entry name" value="CBD2"/>
</dbReference>
<dbReference type="InterPro" id="IPR002037">
    <property type="entry name" value="Glyco_hydro_8"/>
</dbReference>
<dbReference type="Gene3D" id="2.60.40.10">
    <property type="entry name" value="Immunoglobulins"/>
    <property type="match status" value="1"/>
</dbReference>
<dbReference type="InterPro" id="IPR008965">
    <property type="entry name" value="CBM2/CBM3_carb-bd_dom_sf"/>
</dbReference>
<dbReference type="SUPFAM" id="SSF141072">
    <property type="entry name" value="CalX-like"/>
    <property type="match status" value="2"/>
</dbReference>
<evidence type="ECO:0000256" key="10">
    <source>
        <dbReference type="ARBA" id="ARBA00023295"/>
    </source>
</evidence>
<dbReference type="SMART" id="SM00637">
    <property type="entry name" value="CBD_II"/>
    <property type="match status" value="2"/>
</dbReference>
<reference evidence="14 15" key="1">
    <citation type="submission" date="2019-03" db="EMBL/GenBank/DDBJ databases">
        <title>Deep-cultivation of Planctomycetes and their phenomic and genomic characterization uncovers novel biology.</title>
        <authorList>
            <person name="Wiegand S."/>
            <person name="Jogler M."/>
            <person name="Boedeker C."/>
            <person name="Pinto D."/>
            <person name="Vollmers J."/>
            <person name="Rivas-Marin E."/>
            <person name="Kohn T."/>
            <person name="Peeters S.H."/>
            <person name="Heuer A."/>
            <person name="Rast P."/>
            <person name="Oberbeckmann S."/>
            <person name="Bunk B."/>
            <person name="Jeske O."/>
            <person name="Meyerdierks A."/>
            <person name="Storesund J.E."/>
            <person name="Kallscheuer N."/>
            <person name="Luecker S."/>
            <person name="Lage O.M."/>
            <person name="Pohl T."/>
            <person name="Merkel B.J."/>
            <person name="Hornburger P."/>
            <person name="Mueller R.-W."/>
            <person name="Bruemmer F."/>
            <person name="Labrenz M."/>
            <person name="Spormann A.M."/>
            <person name="Op den Camp H."/>
            <person name="Overmann J."/>
            <person name="Amann R."/>
            <person name="Jetten M.S.M."/>
            <person name="Mascher T."/>
            <person name="Medema M.H."/>
            <person name="Devos D.P."/>
            <person name="Kaster A.-K."/>
            <person name="Ovreas L."/>
            <person name="Rohde M."/>
            <person name="Galperin M.Y."/>
            <person name="Jogler C."/>
        </authorList>
    </citation>
    <scope>NUCLEOTIDE SEQUENCE [LARGE SCALE GENOMIC DNA]</scope>
    <source>
        <strain evidence="14 15">V202</strain>
    </source>
</reference>
<organism evidence="14 15">
    <name type="scientific">Gimesia aquarii</name>
    <dbReference type="NCBI Taxonomy" id="2527964"/>
    <lineage>
        <taxon>Bacteria</taxon>
        <taxon>Pseudomonadati</taxon>
        <taxon>Planctomycetota</taxon>
        <taxon>Planctomycetia</taxon>
        <taxon>Planctomycetales</taxon>
        <taxon>Planctomycetaceae</taxon>
        <taxon>Gimesia</taxon>
    </lineage>
</organism>
<evidence type="ECO:0000256" key="12">
    <source>
        <dbReference type="SAM" id="MobiDB-lite"/>
    </source>
</evidence>
<dbReference type="Pfam" id="PF01270">
    <property type="entry name" value="Glyco_hydro_8"/>
    <property type="match status" value="1"/>
</dbReference>
<dbReference type="PROSITE" id="PS51173">
    <property type="entry name" value="CBM2"/>
    <property type="match status" value="2"/>
</dbReference>
<dbReference type="InterPro" id="IPR036434">
    <property type="entry name" value="Beta_cellobiohydrolase_sf"/>
</dbReference>
<dbReference type="InterPro" id="IPR014756">
    <property type="entry name" value="Ig_E-set"/>
</dbReference>
<keyword evidence="5" id="KW-0677">Repeat</keyword>
<evidence type="ECO:0000313" key="15">
    <source>
        <dbReference type="Proteomes" id="UP000318384"/>
    </source>
</evidence>
<dbReference type="SUPFAM" id="SSF48208">
    <property type="entry name" value="Six-hairpin glycosidases"/>
    <property type="match status" value="1"/>
</dbReference>
<keyword evidence="11" id="KW-0119">Carbohydrate metabolism</keyword>
<dbReference type="SUPFAM" id="SSF51989">
    <property type="entry name" value="Glycosyl hydrolases family 6, cellulases"/>
    <property type="match status" value="1"/>
</dbReference>
<evidence type="ECO:0000256" key="8">
    <source>
        <dbReference type="ARBA" id="ARBA00023001"/>
    </source>
</evidence>
<dbReference type="InterPro" id="IPR038081">
    <property type="entry name" value="CalX-like_sf"/>
</dbReference>
<feature type="region of interest" description="Disordered" evidence="12">
    <location>
        <begin position="135"/>
        <end position="163"/>
    </location>
</feature>
<keyword evidence="9" id="KW-0406">Ion transport</keyword>
<dbReference type="EC" id="3.2.1.4" evidence="3"/>
<dbReference type="GO" id="GO:0008810">
    <property type="term" value="F:cellulase activity"/>
    <property type="evidence" value="ECO:0007669"/>
    <property type="project" value="UniProtKB-EC"/>
</dbReference>
<dbReference type="GO" id="GO:0016020">
    <property type="term" value="C:membrane"/>
    <property type="evidence" value="ECO:0007669"/>
    <property type="project" value="InterPro"/>
</dbReference>
<dbReference type="InterPro" id="IPR013783">
    <property type="entry name" value="Ig-like_fold"/>
</dbReference>
<dbReference type="GO" id="GO:0007154">
    <property type="term" value="P:cell communication"/>
    <property type="evidence" value="ECO:0007669"/>
    <property type="project" value="InterPro"/>
</dbReference>
<name>A0A517WX87_9PLAN</name>
<keyword evidence="10 14" id="KW-0326">Glycosidase</keyword>
<feature type="domain" description="CBM2" evidence="13">
    <location>
        <begin position="1481"/>
        <end position="1587"/>
    </location>
</feature>
<dbReference type="GO" id="GO:0030245">
    <property type="term" value="P:cellulose catabolic process"/>
    <property type="evidence" value="ECO:0007669"/>
    <property type="project" value="UniProtKB-KW"/>
</dbReference>
<dbReference type="SMART" id="SM00237">
    <property type="entry name" value="Calx_beta"/>
    <property type="match status" value="2"/>
</dbReference>
<evidence type="ECO:0000313" key="14">
    <source>
        <dbReference type="EMBL" id="QDU09854.1"/>
    </source>
</evidence>
<dbReference type="Gene3D" id="2.60.40.290">
    <property type="match status" value="2"/>
</dbReference>
<dbReference type="InterPro" id="IPR012291">
    <property type="entry name" value="CBM2_carb-bd_dom_sf"/>
</dbReference>
<dbReference type="InterPro" id="IPR008928">
    <property type="entry name" value="6-hairpin_glycosidase_sf"/>
</dbReference>
<dbReference type="PRINTS" id="PR00735">
    <property type="entry name" value="GLHYDRLASE8"/>
</dbReference>
<evidence type="ECO:0000256" key="4">
    <source>
        <dbReference type="ARBA" id="ARBA00022729"/>
    </source>
</evidence>
<keyword evidence="7" id="KW-0106">Calcium</keyword>
<evidence type="ECO:0000256" key="11">
    <source>
        <dbReference type="ARBA" id="ARBA00023326"/>
    </source>
</evidence>
<dbReference type="Gene3D" id="1.50.10.10">
    <property type="match status" value="1"/>
</dbReference>
<dbReference type="InterPro" id="IPR051171">
    <property type="entry name" value="CaCA"/>
</dbReference>
<dbReference type="EMBL" id="CP037422">
    <property type="protein sequence ID" value="QDU09854.1"/>
    <property type="molecule type" value="Genomic_DNA"/>
</dbReference>
<dbReference type="SUPFAM" id="SSF49384">
    <property type="entry name" value="Carbohydrate-binding domain"/>
    <property type="match status" value="2"/>
</dbReference>
<accession>A0A517WX87</accession>